<evidence type="ECO:0000313" key="1">
    <source>
        <dbReference type="EMBL" id="CUG91563.1"/>
    </source>
</evidence>
<dbReference type="AlphaFoldDB" id="A0A0S4JJ37"/>
<dbReference type="VEuPathDB" id="TriTrypDB:BSAL_32710"/>
<evidence type="ECO:0000313" key="2">
    <source>
        <dbReference type="Proteomes" id="UP000051952"/>
    </source>
</evidence>
<dbReference type="Proteomes" id="UP000051952">
    <property type="component" value="Unassembled WGS sequence"/>
</dbReference>
<dbReference type="EMBL" id="CYKH01001941">
    <property type="protein sequence ID" value="CUG91563.1"/>
    <property type="molecule type" value="Genomic_DNA"/>
</dbReference>
<keyword evidence="2" id="KW-1185">Reference proteome</keyword>
<accession>A0A0S4JJ37</accession>
<proteinExistence type="predicted"/>
<name>A0A0S4JJ37_BODSA</name>
<protein>
    <submittedName>
        <fullName evidence="1">Uncharacterized protein</fullName>
    </submittedName>
</protein>
<reference evidence="2" key="1">
    <citation type="submission" date="2015-09" db="EMBL/GenBank/DDBJ databases">
        <authorList>
            <consortium name="Pathogen Informatics"/>
        </authorList>
    </citation>
    <scope>NUCLEOTIDE SEQUENCE [LARGE SCALE GENOMIC DNA]</scope>
    <source>
        <strain evidence="2">Lake Konstanz</strain>
    </source>
</reference>
<gene>
    <name evidence="1" type="ORF">BSAL_32710</name>
</gene>
<sequence>MVLESNFTTTDIDARALFQGGDITTRSVKDSHGRLSSLHLATRDNGGGQEEVQLTRTLTALETMSVLHHKATGGQHRSPQWIVYPATSTQKQCRTTAINMLLFTGDSIGRQFFRRLVDVLRRSSLGGQVSVPYGSTFVNTSFRHWPSKDYTDWQDMVLAIYPTHDELHVFDSLMSFSTVAAGSPYERTSNTVNAFFENAVAQRRRHRCGDDGESNGPTSASNNLQGQEEPIFYLVHLFDAITSRPRTDGLAPCLPLPPLSDFPLPGTNSFSLLKRAATLGMNLIPDPPIRPFRALGIRIPLHVHNSNMWERDESATTSDWLTKMAVNCSVEAPNVSLASAVPEKKGIRWLADGDDWTVGVHPSSDITHLYRVSTQLRHTEASMRRLRVSPHGHYKQIAARQDDVVFLPTHSSLTRLATPFLWLRNTTAAMRETQQRRRCGSSQPQGGVFFSQVRVLDMGKMMLASGNVFHTPDRLHENCIGGVNWLEGAASYNASARPILGQWSRDITKLALALIKERANVAGYDSNFAFEPDSGCGALGTLETINALLLDIVDSCRGM</sequence>
<organism evidence="1 2">
    <name type="scientific">Bodo saltans</name>
    <name type="common">Flagellated protozoan</name>
    <dbReference type="NCBI Taxonomy" id="75058"/>
    <lineage>
        <taxon>Eukaryota</taxon>
        <taxon>Discoba</taxon>
        <taxon>Euglenozoa</taxon>
        <taxon>Kinetoplastea</taxon>
        <taxon>Metakinetoplastina</taxon>
        <taxon>Eubodonida</taxon>
        <taxon>Bodonidae</taxon>
        <taxon>Bodo</taxon>
    </lineage>
</organism>